<evidence type="ECO:0000313" key="3">
    <source>
        <dbReference type="Proteomes" id="UP000094444"/>
    </source>
</evidence>
<protein>
    <submittedName>
        <fullName evidence="2">Uncharacterized protein</fullName>
    </submittedName>
</protein>
<sequence>MMQPRPPKTGFSAQQRTQWTIASQNKMRSMTAPEPGEVITVDEMMLQRGFFPLSPTESSCSSRLSELSRTPSDPDAQQRLSNPHVPLSSGSKPPDDLGSDDNTARSLEPGKSNNQENVTSTPRDATKENSRLIQEFLPGRPFYPPKRGHFAALLSTIRARDIILRPGLRFVADEPRKVRILIVHMTGDEPPAPCNSCSMDRGPFKKCVVISHAAAGETTNGTLCCTNCASKRGLPHKCNVQEILSRGSAAEPKRKRRKACPTSESRQDSNLGEAGSGTVTSSPQATASRATKVDSQFKFEFYSLPVESSLRLDADPLSLRLCSVAAGKVMVELEGNMPFMIGTHGMFKLSPEVSAMVANASDKEAVLHVSALKV</sequence>
<dbReference type="STRING" id="158607.A0A2P5HUN4"/>
<reference evidence="2" key="1">
    <citation type="submission" date="2017-09" db="EMBL/GenBank/DDBJ databases">
        <title>Polyketide synthases of a Diaporthe helianthi virulent isolate.</title>
        <authorList>
            <person name="Baroncelli R."/>
        </authorList>
    </citation>
    <scope>NUCLEOTIDE SEQUENCE [LARGE SCALE GENOMIC DNA]</scope>
    <source>
        <strain evidence="2">7/96</strain>
    </source>
</reference>
<feature type="region of interest" description="Disordered" evidence="1">
    <location>
        <begin position="50"/>
        <end position="129"/>
    </location>
</feature>
<dbReference type="InParanoid" id="A0A2P5HUN4"/>
<dbReference type="EMBL" id="MAVT02000706">
    <property type="protein sequence ID" value="POS73953.1"/>
    <property type="molecule type" value="Genomic_DNA"/>
</dbReference>
<dbReference type="AlphaFoldDB" id="A0A2P5HUN4"/>
<accession>A0A2P5HUN4</accession>
<comment type="caution">
    <text evidence="2">The sequence shown here is derived from an EMBL/GenBank/DDBJ whole genome shotgun (WGS) entry which is preliminary data.</text>
</comment>
<evidence type="ECO:0000256" key="1">
    <source>
        <dbReference type="SAM" id="MobiDB-lite"/>
    </source>
</evidence>
<proteinExistence type="predicted"/>
<evidence type="ECO:0000313" key="2">
    <source>
        <dbReference type="EMBL" id="POS73953.1"/>
    </source>
</evidence>
<name>A0A2P5HUN4_DIAHE</name>
<gene>
    <name evidence="2" type="ORF">DHEL01_v207658</name>
</gene>
<feature type="region of interest" description="Disordered" evidence="1">
    <location>
        <begin position="249"/>
        <end position="287"/>
    </location>
</feature>
<organism evidence="2 3">
    <name type="scientific">Diaporthe helianthi</name>
    <dbReference type="NCBI Taxonomy" id="158607"/>
    <lineage>
        <taxon>Eukaryota</taxon>
        <taxon>Fungi</taxon>
        <taxon>Dikarya</taxon>
        <taxon>Ascomycota</taxon>
        <taxon>Pezizomycotina</taxon>
        <taxon>Sordariomycetes</taxon>
        <taxon>Sordariomycetidae</taxon>
        <taxon>Diaporthales</taxon>
        <taxon>Diaporthaceae</taxon>
        <taxon>Diaporthe</taxon>
    </lineage>
</organism>
<dbReference type="Pfam" id="PF12511">
    <property type="entry name" value="DUF3716"/>
    <property type="match status" value="1"/>
</dbReference>
<feature type="compositionally biased region" description="Polar residues" evidence="1">
    <location>
        <begin position="100"/>
        <end position="123"/>
    </location>
</feature>
<feature type="compositionally biased region" description="Polar residues" evidence="1">
    <location>
        <begin position="11"/>
        <end position="28"/>
    </location>
</feature>
<keyword evidence="3" id="KW-1185">Reference proteome</keyword>
<feature type="region of interest" description="Disordered" evidence="1">
    <location>
        <begin position="1"/>
        <end position="33"/>
    </location>
</feature>
<dbReference type="InterPro" id="IPR022190">
    <property type="entry name" value="DUF3716"/>
</dbReference>
<dbReference type="Proteomes" id="UP000094444">
    <property type="component" value="Unassembled WGS sequence"/>
</dbReference>
<dbReference type="OrthoDB" id="3545073at2759"/>
<feature type="compositionally biased region" description="Polar residues" evidence="1">
    <location>
        <begin position="277"/>
        <end position="287"/>
    </location>
</feature>
<feature type="compositionally biased region" description="Low complexity" evidence="1">
    <location>
        <begin position="52"/>
        <end position="70"/>
    </location>
</feature>